<keyword evidence="3" id="KW-1185">Reference proteome</keyword>
<dbReference type="AlphaFoldDB" id="A0A6M0RWE9"/>
<dbReference type="SMART" id="SM00974">
    <property type="entry name" value="T5orf172"/>
    <property type="match status" value="1"/>
</dbReference>
<evidence type="ECO:0000313" key="3">
    <source>
        <dbReference type="Proteomes" id="UP000481033"/>
    </source>
</evidence>
<name>A0A6M0RWE9_9CYAN</name>
<dbReference type="Proteomes" id="UP000481033">
    <property type="component" value="Unassembled WGS sequence"/>
</dbReference>
<gene>
    <name evidence="2" type="ORF">DXZ20_31810</name>
</gene>
<sequence length="231" mass="25953">MAGFVYLIWVQGTDRYKIGSSGYPEKRLRALQTGCPYQLELLAIMECADSEYTERMLHQQFKQYRTLGEYFAFSPLLIPNVLAEFNKITPFVASQLQETASQATLIIERFNAFKQSTAEDIVKASENGLCIGFLCSSLQRIGRDEIPNEYDVFNVMASRSCLLASDISLAIKFAFNLSNVDELVISSLVQMDIKHPESIDVAIQQIKSLLPNTCSTFENSSESVSEKLVED</sequence>
<evidence type="ECO:0000313" key="2">
    <source>
        <dbReference type="EMBL" id="NEZ60153.1"/>
    </source>
</evidence>
<dbReference type="RefSeq" id="WP_163702815.1">
    <property type="nucleotide sequence ID" value="NZ_QXHD01000004.1"/>
</dbReference>
<reference evidence="2 3" key="1">
    <citation type="journal article" date="2020" name="Microb. Ecol.">
        <title>Ecogenomics of the Marine Benthic Filamentous Cyanobacterium Adonisia.</title>
        <authorList>
            <person name="Walter J.M."/>
            <person name="Coutinho F.H."/>
            <person name="Leomil L."/>
            <person name="Hargreaves P.I."/>
            <person name="Campeao M.E."/>
            <person name="Vieira V.V."/>
            <person name="Silva B.S."/>
            <person name="Fistarol G.O."/>
            <person name="Salomon P.S."/>
            <person name="Sawabe T."/>
            <person name="Mino S."/>
            <person name="Hosokawa M."/>
            <person name="Miyashita H."/>
            <person name="Maruyama F."/>
            <person name="van Verk M.C."/>
            <person name="Dutilh B.E."/>
            <person name="Thompson C.C."/>
            <person name="Thompson F.L."/>
        </authorList>
    </citation>
    <scope>NUCLEOTIDE SEQUENCE [LARGE SCALE GENOMIC DNA]</scope>
    <source>
        <strain evidence="2 3">CCMR0081</strain>
    </source>
</reference>
<proteinExistence type="predicted"/>
<evidence type="ECO:0000259" key="1">
    <source>
        <dbReference type="SMART" id="SM00974"/>
    </source>
</evidence>
<dbReference type="Pfam" id="PF13455">
    <property type="entry name" value="MUG113"/>
    <property type="match status" value="1"/>
</dbReference>
<feature type="domain" description="Bacteriophage T5 Orf172 DNA-binding" evidence="1">
    <location>
        <begin position="10"/>
        <end position="85"/>
    </location>
</feature>
<accession>A0A6M0RWE9</accession>
<protein>
    <submittedName>
        <fullName evidence="2">GIY-YIG nuclease family protein</fullName>
    </submittedName>
</protein>
<comment type="caution">
    <text evidence="2">The sequence shown here is derived from an EMBL/GenBank/DDBJ whole genome shotgun (WGS) entry which is preliminary data.</text>
</comment>
<organism evidence="2 3">
    <name type="scientific">Adonisia turfae CCMR0081</name>
    <dbReference type="NCBI Taxonomy" id="2292702"/>
    <lineage>
        <taxon>Bacteria</taxon>
        <taxon>Bacillati</taxon>
        <taxon>Cyanobacteriota</taxon>
        <taxon>Adonisia</taxon>
        <taxon>Adonisia turfae</taxon>
    </lineage>
</organism>
<dbReference type="EMBL" id="QXHD01000004">
    <property type="protein sequence ID" value="NEZ60153.1"/>
    <property type="molecule type" value="Genomic_DNA"/>
</dbReference>
<dbReference type="InterPro" id="IPR018306">
    <property type="entry name" value="Phage_T5_Orf172_DNA-bd"/>
</dbReference>